<evidence type="ECO:0000313" key="1">
    <source>
        <dbReference type="EMBL" id="CAH2207762.1"/>
    </source>
</evidence>
<organism evidence="1 2">
    <name type="scientific">Pararge aegeria aegeria</name>
    <dbReference type="NCBI Taxonomy" id="348720"/>
    <lineage>
        <taxon>Eukaryota</taxon>
        <taxon>Metazoa</taxon>
        <taxon>Ecdysozoa</taxon>
        <taxon>Arthropoda</taxon>
        <taxon>Hexapoda</taxon>
        <taxon>Insecta</taxon>
        <taxon>Pterygota</taxon>
        <taxon>Neoptera</taxon>
        <taxon>Endopterygota</taxon>
        <taxon>Lepidoptera</taxon>
        <taxon>Glossata</taxon>
        <taxon>Ditrysia</taxon>
        <taxon>Papilionoidea</taxon>
        <taxon>Nymphalidae</taxon>
        <taxon>Satyrinae</taxon>
        <taxon>Satyrini</taxon>
        <taxon>Parargina</taxon>
        <taxon>Pararge</taxon>
    </lineage>
</organism>
<reference evidence="1" key="1">
    <citation type="submission" date="2022-03" db="EMBL/GenBank/DDBJ databases">
        <authorList>
            <person name="Lindestad O."/>
        </authorList>
    </citation>
    <scope>NUCLEOTIDE SEQUENCE</scope>
</reference>
<proteinExistence type="predicted"/>
<comment type="caution">
    <text evidence="1">The sequence shown here is derived from an EMBL/GenBank/DDBJ whole genome shotgun (WGS) entry which is preliminary data.</text>
</comment>
<name>A0A8S4QEQ7_9NEOP</name>
<evidence type="ECO:0000313" key="2">
    <source>
        <dbReference type="Proteomes" id="UP000838756"/>
    </source>
</evidence>
<dbReference type="AlphaFoldDB" id="A0A8S4QEQ7"/>
<feature type="non-terminal residue" evidence="1">
    <location>
        <position position="1"/>
    </location>
</feature>
<keyword evidence="2" id="KW-1185">Reference proteome</keyword>
<gene>
    <name evidence="1" type="primary">jg27238</name>
    <name evidence="1" type="ORF">PAEG_LOCUS382</name>
</gene>
<sequence length="167" mass="18793">DVARSVGPIKSALLSTPKCIFLYTLLKAESNGIKSCERLSAMRNKTQREREIDLIKSFEDGRRNSSKYDSKSITIAAIACLVWSGERLWPWLVTTRPTKRTILHRSRLGKGVYCNCHMPNKLAFNCSSFSSVSGSVSVLGRPEFRRTYGRYCGSPLELRTAKRTPEA</sequence>
<dbReference type="EMBL" id="CAKXAJ010001222">
    <property type="protein sequence ID" value="CAH2207762.1"/>
    <property type="molecule type" value="Genomic_DNA"/>
</dbReference>
<dbReference type="Proteomes" id="UP000838756">
    <property type="component" value="Unassembled WGS sequence"/>
</dbReference>
<accession>A0A8S4QEQ7</accession>
<protein>
    <submittedName>
        <fullName evidence="1">Jg27238 protein</fullName>
    </submittedName>
</protein>